<feature type="transmembrane region" description="Helical" evidence="7">
    <location>
        <begin position="29"/>
        <end position="53"/>
    </location>
</feature>
<keyword evidence="6 7" id="KW-0472">Membrane</keyword>
<dbReference type="PANTHER" id="PTHR10010">
    <property type="entry name" value="SOLUTE CARRIER FAMILY 34 SODIUM PHOSPHATE , MEMBER 2-RELATED"/>
    <property type="match status" value="1"/>
</dbReference>
<evidence type="ECO:0000256" key="2">
    <source>
        <dbReference type="ARBA" id="ARBA00005808"/>
    </source>
</evidence>
<feature type="transmembrane region" description="Helical" evidence="7">
    <location>
        <begin position="157"/>
        <end position="177"/>
    </location>
</feature>
<gene>
    <name evidence="8" type="ORF">ElyMa_006209600</name>
</gene>
<feature type="transmembrane region" description="Helical" evidence="7">
    <location>
        <begin position="73"/>
        <end position="95"/>
    </location>
</feature>
<feature type="transmembrane region" description="Helical" evidence="7">
    <location>
        <begin position="115"/>
        <end position="136"/>
    </location>
</feature>
<proteinExistence type="inferred from homology"/>
<evidence type="ECO:0000256" key="5">
    <source>
        <dbReference type="ARBA" id="ARBA00022989"/>
    </source>
</evidence>
<evidence type="ECO:0000313" key="9">
    <source>
        <dbReference type="Proteomes" id="UP000762676"/>
    </source>
</evidence>
<feature type="transmembrane region" description="Helical" evidence="7">
    <location>
        <begin position="393"/>
        <end position="410"/>
    </location>
</feature>
<dbReference type="NCBIfam" id="NF037997">
    <property type="entry name" value="Na_Pi_symport"/>
    <property type="match status" value="1"/>
</dbReference>
<evidence type="ECO:0000256" key="7">
    <source>
        <dbReference type="SAM" id="Phobius"/>
    </source>
</evidence>
<name>A0AAV4H844_9GAST</name>
<protein>
    <submittedName>
        <fullName evidence="8">Sodium-dependent phosphate transport protein 2B</fullName>
    </submittedName>
</protein>
<dbReference type="GO" id="GO:0005436">
    <property type="term" value="F:sodium:phosphate symporter activity"/>
    <property type="evidence" value="ECO:0007669"/>
    <property type="project" value="InterPro"/>
</dbReference>
<dbReference type="Proteomes" id="UP000762676">
    <property type="component" value="Unassembled WGS sequence"/>
</dbReference>
<feature type="transmembrane region" description="Helical" evidence="7">
    <location>
        <begin position="510"/>
        <end position="533"/>
    </location>
</feature>
<sequence>MDIENVQIDEDEDEVPFKDLSGSEKFRTVLIVIGKLVAFLASLYIFICSLGLLEAAFQLLGGKTAGKAFSSGVLSNPFAGLMIGVMATILVQSSSTSSSIVVTMVGSDIILVKNAVPIIMGVNIGTSVTNTIVSLAQATDRQQFRRAFSGATVHDMFNWLVVAVLLPLEIAVGYLAWLSEAIVDSMGLEGNHEKTPDMLKAITGPFIKSIVKVNKDIIADVAAQSNETTGDVLKRWCVTDEVEVNHTETHTNIISIRCDQVNASSSSLASVCHDLVVHKGIDPSSLIKLSVGYDTVVQTLETRNVKRCPNLFAQTDLADAAVGGILLIIALALILTTLYLIVKILNSMLSGSVSKMIKRTINSDLPDPFSFLTGYLALLVGVGMTILVQSSSVFTSTLTPLVGLGIVSVERMYPMTLGSNVGTTVTAILAALSQSGDKLRHALQIAMCHLFFNITGILLFYPFPFMRWPIAMAKTLGKTTSKHRWFAIFYLITMFVIFPGSIFALSYAGWLTLAAVGLPILLLFLTVIIINVLQRKRPGALPKVLRSWEFLPAWCHSLKPIDRLIELTCRCRYCRTLQQAAAEEGSEDVAIVAEVEKANGLARSVKDGSEDTELTIIAGDPISPDGVENPAFDEKL</sequence>
<comment type="similarity">
    <text evidence="2">Belongs to the SLC34A transporter family.</text>
</comment>
<reference evidence="8 9" key="1">
    <citation type="journal article" date="2021" name="Elife">
        <title>Chloroplast acquisition without the gene transfer in kleptoplastic sea slugs, Plakobranchus ocellatus.</title>
        <authorList>
            <person name="Maeda T."/>
            <person name="Takahashi S."/>
            <person name="Yoshida T."/>
            <person name="Shimamura S."/>
            <person name="Takaki Y."/>
            <person name="Nagai Y."/>
            <person name="Toyoda A."/>
            <person name="Suzuki Y."/>
            <person name="Arimoto A."/>
            <person name="Ishii H."/>
            <person name="Satoh N."/>
            <person name="Nishiyama T."/>
            <person name="Hasebe M."/>
            <person name="Maruyama T."/>
            <person name="Minagawa J."/>
            <person name="Obokata J."/>
            <person name="Shigenobu S."/>
        </authorList>
    </citation>
    <scope>NUCLEOTIDE SEQUENCE [LARGE SCALE GENOMIC DNA]</scope>
</reference>
<evidence type="ECO:0000256" key="3">
    <source>
        <dbReference type="ARBA" id="ARBA00022475"/>
    </source>
</evidence>
<comment type="caution">
    <text evidence="8">The sequence shown here is derived from an EMBL/GenBank/DDBJ whole genome shotgun (WGS) entry which is preliminary data.</text>
</comment>
<keyword evidence="3" id="KW-1003">Cell membrane</keyword>
<keyword evidence="5 7" id="KW-1133">Transmembrane helix</keyword>
<dbReference type="AlphaFoldDB" id="A0AAV4H844"/>
<feature type="transmembrane region" description="Helical" evidence="7">
    <location>
        <begin position="320"/>
        <end position="345"/>
    </location>
</feature>
<dbReference type="Pfam" id="PF02690">
    <property type="entry name" value="Na_Pi_cotrans"/>
    <property type="match status" value="2"/>
</dbReference>
<feature type="transmembrane region" description="Helical" evidence="7">
    <location>
        <begin position="417"/>
        <end position="436"/>
    </location>
</feature>
<organism evidence="8 9">
    <name type="scientific">Elysia marginata</name>
    <dbReference type="NCBI Taxonomy" id="1093978"/>
    <lineage>
        <taxon>Eukaryota</taxon>
        <taxon>Metazoa</taxon>
        <taxon>Spiralia</taxon>
        <taxon>Lophotrochozoa</taxon>
        <taxon>Mollusca</taxon>
        <taxon>Gastropoda</taxon>
        <taxon>Heterobranchia</taxon>
        <taxon>Euthyneura</taxon>
        <taxon>Panpulmonata</taxon>
        <taxon>Sacoglossa</taxon>
        <taxon>Placobranchoidea</taxon>
        <taxon>Plakobranchidae</taxon>
        <taxon>Elysia</taxon>
    </lineage>
</organism>
<evidence type="ECO:0000256" key="1">
    <source>
        <dbReference type="ARBA" id="ARBA00004424"/>
    </source>
</evidence>
<keyword evidence="4 7" id="KW-0812">Transmembrane</keyword>
<feature type="transmembrane region" description="Helical" evidence="7">
    <location>
        <begin position="365"/>
        <end position="387"/>
    </location>
</feature>
<accession>A0AAV4H844</accession>
<evidence type="ECO:0000256" key="6">
    <source>
        <dbReference type="ARBA" id="ARBA00023136"/>
    </source>
</evidence>
<feature type="transmembrane region" description="Helical" evidence="7">
    <location>
        <begin position="442"/>
        <end position="464"/>
    </location>
</feature>
<dbReference type="NCBIfam" id="TIGR01013">
    <property type="entry name" value="2a58"/>
    <property type="match status" value="1"/>
</dbReference>
<dbReference type="GO" id="GO:0044341">
    <property type="term" value="P:sodium-dependent phosphate transport"/>
    <property type="evidence" value="ECO:0007669"/>
    <property type="project" value="InterPro"/>
</dbReference>
<comment type="subcellular location">
    <subcellularLocation>
        <location evidence="1">Apical cell membrane</location>
        <topology evidence="1">Multi-pass membrane protein</topology>
    </subcellularLocation>
</comment>
<keyword evidence="9" id="KW-1185">Reference proteome</keyword>
<feature type="transmembrane region" description="Helical" evidence="7">
    <location>
        <begin position="485"/>
        <end position="504"/>
    </location>
</feature>
<evidence type="ECO:0000256" key="4">
    <source>
        <dbReference type="ARBA" id="ARBA00022692"/>
    </source>
</evidence>
<dbReference type="PANTHER" id="PTHR10010:SF46">
    <property type="entry name" value="SODIUM-DEPENDENT PHOSPHATE TRANSPORT PROTEIN 2B"/>
    <property type="match status" value="1"/>
</dbReference>
<dbReference type="GO" id="GO:0016324">
    <property type="term" value="C:apical plasma membrane"/>
    <property type="evidence" value="ECO:0007669"/>
    <property type="project" value="UniProtKB-SubCell"/>
</dbReference>
<dbReference type="InterPro" id="IPR003841">
    <property type="entry name" value="Na/Pi_transpt"/>
</dbReference>
<dbReference type="EMBL" id="BMAT01012458">
    <property type="protein sequence ID" value="GFR92780.1"/>
    <property type="molecule type" value="Genomic_DNA"/>
</dbReference>
<evidence type="ECO:0000313" key="8">
    <source>
        <dbReference type="EMBL" id="GFR92780.1"/>
    </source>
</evidence>